<keyword evidence="13" id="KW-1185">Reference proteome</keyword>
<keyword evidence="7" id="KW-0560">Oxidoreductase</keyword>
<evidence type="ECO:0000256" key="8">
    <source>
        <dbReference type="ARBA" id="ARBA00023004"/>
    </source>
</evidence>
<dbReference type="PRINTS" id="PR00368">
    <property type="entry name" value="FADPNR"/>
</dbReference>
<evidence type="ECO:0000256" key="4">
    <source>
        <dbReference type="ARBA" id="ARBA00022630"/>
    </source>
</evidence>
<dbReference type="AlphaFoldDB" id="X0Q7S1"/>
<dbReference type="SUPFAM" id="SSF51905">
    <property type="entry name" value="FAD/NAD(P)-binding domain"/>
    <property type="match status" value="1"/>
</dbReference>
<dbReference type="InterPro" id="IPR023753">
    <property type="entry name" value="FAD/NAD-binding_dom"/>
</dbReference>
<name>X0Q7S1_RHOWR</name>
<dbReference type="SUPFAM" id="SSF51971">
    <property type="entry name" value="Nucleotide-binding domain"/>
    <property type="match status" value="1"/>
</dbReference>
<dbReference type="RefSeq" id="WP_081792500.1">
    <property type="nucleotide sequence ID" value="NZ_BAWF01000041.1"/>
</dbReference>
<evidence type="ECO:0000259" key="10">
    <source>
        <dbReference type="Pfam" id="PF00724"/>
    </source>
</evidence>
<comment type="cofactor">
    <cofactor evidence="1">
        <name>FMN</name>
        <dbReference type="ChEBI" id="CHEBI:58210"/>
    </cofactor>
</comment>
<dbReference type="InterPro" id="IPR001155">
    <property type="entry name" value="OxRdtase_FMN_N"/>
</dbReference>
<dbReference type="SUPFAM" id="SSF51395">
    <property type="entry name" value="FMN-linked oxidoreductases"/>
    <property type="match status" value="1"/>
</dbReference>
<dbReference type="PANTHER" id="PTHR42917:SF2">
    <property type="entry name" value="2,4-DIENOYL-COA REDUCTASE [(2E)-ENOYL-COA-PRODUCING]"/>
    <property type="match status" value="1"/>
</dbReference>
<accession>X0Q7S1</accession>
<keyword evidence="4" id="KW-0285">Flavoprotein</keyword>
<dbReference type="InterPro" id="IPR036188">
    <property type="entry name" value="FAD/NAD-bd_sf"/>
</dbReference>
<dbReference type="GO" id="GO:0046872">
    <property type="term" value="F:metal ion binding"/>
    <property type="evidence" value="ECO:0007669"/>
    <property type="project" value="UniProtKB-KW"/>
</dbReference>
<sequence>MYDNLFEPLSVGPMTLSNRLVRTAHATGIAWDDNPAELIAYHQARAIGGVSMSILQTGGVHPSSVPTGIPVYTDDVIVGYKNLVAAIRPHGMKLIQQLQHHGTSRVRHALGGPPWSASDVPNPMYGVVPHPMAAGEIQEVVDGFAAAARRAKLGGLDGVEVHAAHGYLIGQFLSAATNLRDDEYGGSMENRKRLLVRVLERVRAEVGEDFVVGVRLSADDEMADGAGSKPSEALSVARSIEDLVDYVNVSLGSYYHYYKIFGLMDEPLGYELPKSEILTKAVGVPTIVSGRIMTLDHASQVVRAGQADMVSMVRALMADPDLINKARNGKESEVRPCISSNQGCIAGLHAEGRIACVVNPSVGRETSVPSEVAPTGGPTKRVVIVGGGPAGLEAARTAKLRGHEVILLEMTRRLGGQVEIAAKAPHRSDYAAITRWLADEIRRLGVKVRMGTPADPDLILELAPDVVVVATGSTPRRDGFQTARPSHRLDGIGLPHVYTSWDLFGFGGRAQVGSRALVYDDTGGYEALSAAEQLSSTGAKVTLVTRHEFAGANVKTPLVTTLPIRERLANSKVGVVPDSYLVRITSDQVEVGSLLANARQSFSTDTVIFVGHNYPNVELADAIDGCGFEVIRVGDAWSAEVGGQGLQAAIHESRRLLSNV</sequence>
<dbReference type="Gene3D" id="3.20.20.70">
    <property type="entry name" value="Aldolase class I"/>
    <property type="match status" value="1"/>
</dbReference>
<dbReference type="InterPro" id="IPR051793">
    <property type="entry name" value="NADH:flavin_oxidoreductase"/>
</dbReference>
<evidence type="ECO:0000256" key="9">
    <source>
        <dbReference type="ARBA" id="ARBA00023014"/>
    </source>
</evidence>
<keyword evidence="5" id="KW-0288">FMN</keyword>
<dbReference type="GO" id="GO:0010181">
    <property type="term" value="F:FMN binding"/>
    <property type="evidence" value="ECO:0007669"/>
    <property type="project" value="InterPro"/>
</dbReference>
<dbReference type="Pfam" id="PF07992">
    <property type="entry name" value="Pyr_redox_2"/>
    <property type="match status" value="1"/>
</dbReference>
<comment type="cofactor">
    <cofactor evidence="2">
        <name>[4Fe-4S] cluster</name>
        <dbReference type="ChEBI" id="CHEBI:49883"/>
    </cofactor>
</comment>
<organism evidence="12 13">
    <name type="scientific">Rhodococcus wratislaviensis NBRC 100605</name>
    <dbReference type="NCBI Taxonomy" id="1219028"/>
    <lineage>
        <taxon>Bacteria</taxon>
        <taxon>Bacillati</taxon>
        <taxon>Actinomycetota</taxon>
        <taxon>Actinomycetes</taxon>
        <taxon>Mycobacteriales</taxon>
        <taxon>Nocardiaceae</taxon>
        <taxon>Rhodococcus</taxon>
    </lineage>
</organism>
<feature type="domain" description="FAD/NAD(P)-binding" evidence="11">
    <location>
        <begin position="381"/>
        <end position="610"/>
    </location>
</feature>
<dbReference type="EMBL" id="BAWF01000041">
    <property type="protein sequence ID" value="GAF47462.1"/>
    <property type="molecule type" value="Genomic_DNA"/>
</dbReference>
<feature type="domain" description="NADH:flavin oxidoreductase/NADH oxidase N-terminal" evidence="10">
    <location>
        <begin position="4"/>
        <end position="332"/>
    </location>
</feature>
<reference evidence="12 13" key="1">
    <citation type="submission" date="2014-02" db="EMBL/GenBank/DDBJ databases">
        <title>Whole genome shotgun sequence of Rhodococcus wratislaviensis NBRC 100605.</title>
        <authorList>
            <person name="Hosoyama A."/>
            <person name="Tsuchikane K."/>
            <person name="Yoshida I."/>
            <person name="Ohji S."/>
            <person name="Ichikawa N."/>
            <person name="Yamazoe A."/>
            <person name="Fujita N."/>
        </authorList>
    </citation>
    <scope>NUCLEOTIDE SEQUENCE [LARGE SCALE GENOMIC DNA]</scope>
    <source>
        <strain evidence="12 13">NBRC 100605</strain>
    </source>
</reference>
<evidence type="ECO:0000256" key="6">
    <source>
        <dbReference type="ARBA" id="ARBA00022723"/>
    </source>
</evidence>
<comment type="similarity">
    <text evidence="3">In the N-terminal section; belongs to the NADH:flavin oxidoreductase/NADH oxidase family.</text>
</comment>
<protein>
    <submittedName>
        <fullName evidence="12">Putative NADH-dependent oxidoreductase</fullName>
    </submittedName>
</protein>
<evidence type="ECO:0000256" key="2">
    <source>
        <dbReference type="ARBA" id="ARBA00001966"/>
    </source>
</evidence>
<dbReference type="PANTHER" id="PTHR42917">
    <property type="entry name" value="2,4-DIENOYL-COA REDUCTASE"/>
    <property type="match status" value="1"/>
</dbReference>
<dbReference type="InterPro" id="IPR013785">
    <property type="entry name" value="Aldolase_TIM"/>
</dbReference>
<dbReference type="Gene3D" id="3.50.50.60">
    <property type="entry name" value="FAD/NAD(P)-binding domain"/>
    <property type="match status" value="1"/>
</dbReference>
<evidence type="ECO:0000256" key="5">
    <source>
        <dbReference type="ARBA" id="ARBA00022643"/>
    </source>
</evidence>
<comment type="caution">
    <text evidence="12">The sequence shown here is derived from an EMBL/GenBank/DDBJ whole genome shotgun (WGS) entry which is preliminary data.</text>
</comment>
<dbReference type="Pfam" id="PF00724">
    <property type="entry name" value="Oxidored_FMN"/>
    <property type="match status" value="1"/>
</dbReference>
<evidence type="ECO:0000313" key="12">
    <source>
        <dbReference type="EMBL" id="GAF47462.1"/>
    </source>
</evidence>
<dbReference type="Proteomes" id="UP000019491">
    <property type="component" value="Unassembled WGS sequence"/>
</dbReference>
<keyword evidence="8" id="KW-0408">Iron</keyword>
<evidence type="ECO:0000256" key="7">
    <source>
        <dbReference type="ARBA" id="ARBA00023002"/>
    </source>
</evidence>
<keyword evidence="6" id="KW-0479">Metal-binding</keyword>
<dbReference type="Gene3D" id="3.40.50.720">
    <property type="entry name" value="NAD(P)-binding Rossmann-like Domain"/>
    <property type="match status" value="1"/>
</dbReference>
<dbReference type="GO" id="GO:0051536">
    <property type="term" value="F:iron-sulfur cluster binding"/>
    <property type="evidence" value="ECO:0007669"/>
    <property type="project" value="UniProtKB-KW"/>
</dbReference>
<evidence type="ECO:0000259" key="11">
    <source>
        <dbReference type="Pfam" id="PF07992"/>
    </source>
</evidence>
<gene>
    <name evidence="12" type="ORF">RW1_041_00060</name>
</gene>
<dbReference type="PRINTS" id="PR00411">
    <property type="entry name" value="PNDRDTASEI"/>
</dbReference>
<keyword evidence="9" id="KW-0411">Iron-sulfur</keyword>
<evidence type="ECO:0000313" key="13">
    <source>
        <dbReference type="Proteomes" id="UP000019491"/>
    </source>
</evidence>
<dbReference type="GO" id="GO:0016491">
    <property type="term" value="F:oxidoreductase activity"/>
    <property type="evidence" value="ECO:0007669"/>
    <property type="project" value="UniProtKB-KW"/>
</dbReference>
<evidence type="ECO:0000256" key="1">
    <source>
        <dbReference type="ARBA" id="ARBA00001917"/>
    </source>
</evidence>
<proteinExistence type="inferred from homology"/>
<evidence type="ECO:0000256" key="3">
    <source>
        <dbReference type="ARBA" id="ARBA00011048"/>
    </source>
</evidence>